<dbReference type="SMART" id="SM00347">
    <property type="entry name" value="HTH_MARR"/>
    <property type="match status" value="1"/>
</dbReference>
<keyword evidence="4" id="KW-0238">DNA-binding</keyword>
<keyword evidence="3" id="KW-0805">Transcription regulation</keyword>
<dbReference type="OrthoDB" id="9777881at2"/>
<dbReference type="KEGG" id="pphe:PP2015_3773"/>
<evidence type="ECO:0000256" key="4">
    <source>
        <dbReference type="ARBA" id="ARBA00023125"/>
    </source>
</evidence>
<dbReference type="SUPFAM" id="SSF46785">
    <property type="entry name" value="Winged helix' DNA-binding domain"/>
    <property type="match status" value="1"/>
</dbReference>
<dbReference type="FunFam" id="1.10.10.10:FF:000163">
    <property type="entry name" value="MarR family transcriptional regulator"/>
    <property type="match status" value="1"/>
</dbReference>
<evidence type="ECO:0000313" key="7">
    <source>
        <dbReference type="EMBL" id="ALO44244.1"/>
    </source>
</evidence>
<dbReference type="PANTHER" id="PTHR33164">
    <property type="entry name" value="TRANSCRIPTIONAL REGULATOR, MARR FAMILY"/>
    <property type="match status" value="1"/>
</dbReference>
<keyword evidence="5" id="KW-0804">Transcription</keyword>
<dbReference type="PANTHER" id="PTHR33164:SF5">
    <property type="entry name" value="ORGANIC HYDROPEROXIDE RESISTANCE TRANSCRIPTIONAL REGULATOR"/>
    <property type="match status" value="1"/>
</dbReference>
<evidence type="ECO:0000256" key="1">
    <source>
        <dbReference type="ARBA" id="ARBA00004496"/>
    </source>
</evidence>
<protein>
    <submittedName>
        <fullName evidence="7">Transcriptional regulator</fullName>
    </submittedName>
</protein>
<dbReference type="InterPro" id="IPR036390">
    <property type="entry name" value="WH_DNA-bd_sf"/>
</dbReference>
<accession>A0A0S2K8B6</accession>
<gene>
    <name evidence="7" type="ORF">PP2015_3773</name>
</gene>
<keyword evidence="8" id="KW-1185">Reference proteome</keyword>
<keyword evidence="2" id="KW-0963">Cytoplasm</keyword>
<evidence type="ECO:0000256" key="3">
    <source>
        <dbReference type="ARBA" id="ARBA00023015"/>
    </source>
</evidence>
<name>A0A0S2K8B6_9GAMM</name>
<dbReference type="PATRIC" id="fig|161398.10.peg.3857"/>
<feature type="domain" description="HTH marR-type" evidence="6">
    <location>
        <begin position="10"/>
        <end position="140"/>
    </location>
</feature>
<dbReference type="GO" id="GO:0006950">
    <property type="term" value="P:response to stress"/>
    <property type="evidence" value="ECO:0007669"/>
    <property type="project" value="TreeGrafter"/>
</dbReference>
<dbReference type="InterPro" id="IPR000835">
    <property type="entry name" value="HTH_MarR-typ"/>
</dbReference>
<proteinExistence type="predicted"/>
<reference evidence="7 8" key="1">
    <citation type="submission" date="2015-11" db="EMBL/GenBank/DDBJ databases">
        <authorList>
            <person name="Zhang Y."/>
            <person name="Guo Z."/>
        </authorList>
    </citation>
    <scope>NUCLEOTIDE SEQUENCE [LARGE SCALE GENOMIC DNA]</scope>
    <source>
        <strain evidence="7 8">KCTC 12086</strain>
    </source>
</reference>
<dbReference type="AlphaFoldDB" id="A0A0S2K8B6"/>
<dbReference type="STRING" id="161398.PP2015_3773"/>
<dbReference type="GO" id="GO:0005737">
    <property type="term" value="C:cytoplasm"/>
    <property type="evidence" value="ECO:0007669"/>
    <property type="project" value="UniProtKB-SubCell"/>
</dbReference>
<dbReference type="Proteomes" id="UP000061457">
    <property type="component" value="Chromosome II"/>
</dbReference>
<sequence>MQNDDLLKLENQLCFPLYAASRLVTRLYQPLLEAHGLTYPQYIVLLILWEQDGLTVSDIGDKAMLSSNTLTPLLKRMQTAKLVERARSEFDERKVIIKLTEKGHALKNKVACIPMQLLENSQIDIEKAKQLKNLLNELIGKLA</sequence>
<dbReference type="PROSITE" id="PS50995">
    <property type="entry name" value="HTH_MARR_2"/>
    <property type="match status" value="1"/>
</dbReference>
<dbReference type="Pfam" id="PF22381">
    <property type="entry name" value="Staph_reg_Sar_Rot"/>
    <property type="match status" value="1"/>
</dbReference>
<organism evidence="7 8">
    <name type="scientific">Pseudoalteromonas phenolica</name>
    <dbReference type="NCBI Taxonomy" id="161398"/>
    <lineage>
        <taxon>Bacteria</taxon>
        <taxon>Pseudomonadati</taxon>
        <taxon>Pseudomonadota</taxon>
        <taxon>Gammaproteobacteria</taxon>
        <taxon>Alteromonadales</taxon>
        <taxon>Pseudoalteromonadaceae</taxon>
        <taxon>Pseudoalteromonas</taxon>
    </lineage>
</organism>
<evidence type="ECO:0000313" key="8">
    <source>
        <dbReference type="Proteomes" id="UP000061457"/>
    </source>
</evidence>
<dbReference type="Gene3D" id="1.10.10.10">
    <property type="entry name" value="Winged helix-like DNA-binding domain superfamily/Winged helix DNA-binding domain"/>
    <property type="match status" value="1"/>
</dbReference>
<evidence type="ECO:0000259" key="6">
    <source>
        <dbReference type="PROSITE" id="PS50995"/>
    </source>
</evidence>
<dbReference type="GO" id="GO:0003677">
    <property type="term" value="F:DNA binding"/>
    <property type="evidence" value="ECO:0007669"/>
    <property type="project" value="UniProtKB-KW"/>
</dbReference>
<comment type="subcellular location">
    <subcellularLocation>
        <location evidence="1">Cytoplasm</location>
    </subcellularLocation>
</comment>
<dbReference type="InterPro" id="IPR039422">
    <property type="entry name" value="MarR/SlyA-like"/>
</dbReference>
<dbReference type="RefSeq" id="WP_058032119.1">
    <property type="nucleotide sequence ID" value="NZ_CP013188.1"/>
</dbReference>
<dbReference type="InterPro" id="IPR036388">
    <property type="entry name" value="WH-like_DNA-bd_sf"/>
</dbReference>
<evidence type="ECO:0000256" key="2">
    <source>
        <dbReference type="ARBA" id="ARBA00022490"/>
    </source>
</evidence>
<dbReference type="EMBL" id="CP013188">
    <property type="protein sequence ID" value="ALO44244.1"/>
    <property type="molecule type" value="Genomic_DNA"/>
</dbReference>
<dbReference type="GO" id="GO:0003700">
    <property type="term" value="F:DNA-binding transcription factor activity"/>
    <property type="evidence" value="ECO:0007669"/>
    <property type="project" value="InterPro"/>
</dbReference>
<dbReference type="InterPro" id="IPR055166">
    <property type="entry name" value="Transc_reg_Sar_Rot_HTH"/>
</dbReference>
<evidence type="ECO:0000256" key="5">
    <source>
        <dbReference type="ARBA" id="ARBA00023163"/>
    </source>
</evidence>